<evidence type="ECO:0000313" key="2">
    <source>
        <dbReference type="Proteomes" id="UP001591681"/>
    </source>
</evidence>
<gene>
    <name evidence="1" type="ORF">ACEWY4_015766</name>
</gene>
<proteinExistence type="predicted"/>
<dbReference type="AlphaFoldDB" id="A0ABD1JP22"/>
<dbReference type="EMBL" id="JBHFQA010000013">
    <property type="protein sequence ID" value="KAL2088867.1"/>
    <property type="molecule type" value="Genomic_DNA"/>
</dbReference>
<comment type="caution">
    <text evidence="1">The sequence shown here is derived from an EMBL/GenBank/DDBJ whole genome shotgun (WGS) entry which is preliminary data.</text>
</comment>
<protein>
    <submittedName>
        <fullName evidence="1">Uncharacterized protein</fullName>
    </submittedName>
</protein>
<organism evidence="1 2">
    <name type="scientific">Coilia grayii</name>
    <name type="common">Gray's grenadier anchovy</name>
    <dbReference type="NCBI Taxonomy" id="363190"/>
    <lineage>
        <taxon>Eukaryota</taxon>
        <taxon>Metazoa</taxon>
        <taxon>Chordata</taxon>
        <taxon>Craniata</taxon>
        <taxon>Vertebrata</taxon>
        <taxon>Euteleostomi</taxon>
        <taxon>Actinopterygii</taxon>
        <taxon>Neopterygii</taxon>
        <taxon>Teleostei</taxon>
        <taxon>Clupei</taxon>
        <taxon>Clupeiformes</taxon>
        <taxon>Clupeoidei</taxon>
        <taxon>Engraulidae</taxon>
        <taxon>Coilinae</taxon>
        <taxon>Coilia</taxon>
    </lineage>
</organism>
<evidence type="ECO:0000313" key="1">
    <source>
        <dbReference type="EMBL" id="KAL2088867.1"/>
    </source>
</evidence>
<sequence length="87" mass="10410">MSRPQTRPAARYKSSQQLIKERLGRLKKQIKKTSTEHLRQRPERKPYHPFVWNSLSPYRETYEIDYLIAMSSSNDLECKPRRTTTVT</sequence>
<keyword evidence="2" id="KW-1185">Reference proteome</keyword>
<reference evidence="1 2" key="1">
    <citation type="submission" date="2024-09" db="EMBL/GenBank/DDBJ databases">
        <title>A chromosome-level genome assembly of Gray's grenadier anchovy, Coilia grayii.</title>
        <authorList>
            <person name="Fu Z."/>
        </authorList>
    </citation>
    <scope>NUCLEOTIDE SEQUENCE [LARGE SCALE GENOMIC DNA]</scope>
    <source>
        <strain evidence="1">G4</strain>
        <tissue evidence="1">Muscle</tissue>
    </source>
</reference>
<name>A0ABD1JP22_9TELE</name>
<dbReference type="Proteomes" id="UP001591681">
    <property type="component" value="Unassembled WGS sequence"/>
</dbReference>
<accession>A0ABD1JP22</accession>